<proteinExistence type="predicted"/>
<sequence length="179" mass="20595">MKESSDTNDKYNLISVYGALFFGVPNGGMDTKALAAMVGDKPQRYDLSLLDQEVGYRRRNRQHEEFCRAFDFEDSKIIQFFEMRKTSTVIEDPFTKKWTRAGPKELLVTPASANLGRRWETSEDYIVSIDADHSDMVKFPQPDQDGYIKARYELRKFAEQAIVVIERRHGSINSTVSLP</sequence>
<dbReference type="Proteomes" id="UP000054321">
    <property type="component" value="Unassembled WGS sequence"/>
</dbReference>
<protein>
    <submittedName>
        <fullName evidence="1">Uncharacterized protein</fullName>
    </submittedName>
</protein>
<dbReference type="OrthoDB" id="5086500at2759"/>
<organism evidence="1 2">
    <name type="scientific">Oidiodendron maius (strain Zn)</name>
    <dbReference type="NCBI Taxonomy" id="913774"/>
    <lineage>
        <taxon>Eukaryota</taxon>
        <taxon>Fungi</taxon>
        <taxon>Dikarya</taxon>
        <taxon>Ascomycota</taxon>
        <taxon>Pezizomycotina</taxon>
        <taxon>Leotiomycetes</taxon>
        <taxon>Leotiomycetes incertae sedis</taxon>
        <taxon>Myxotrichaceae</taxon>
        <taxon>Oidiodendron</taxon>
    </lineage>
</organism>
<accession>A0A0C3GSQ1</accession>
<reference evidence="2" key="2">
    <citation type="submission" date="2015-01" db="EMBL/GenBank/DDBJ databases">
        <title>Evolutionary Origins and Diversification of the Mycorrhizal Mutualists.</title>
        <authorList>
            <consortium name="DOE Joint Genome Institute"/>
            <consortium name="Mycorrhizal Genomics Consortium"/>
            <person name="Kohler A."/>
            <person name="Kuo A."/>
            <person name="Nagy L.G."/>
            <person name="Floudas D."/>
            <person name="Copeland A."/>
            <person name="Barry K.W."/>
            <person name="Cichocki N."/>
            <person name="Veneault-Fourrey C."/>
            <person name="LaButti K."/>
            <person name="Lindquist E.A."/>
            <person name="Lipzen A."/>
            <person name="Lundell T."/>
            <person name="Morin E."/>
            <person name="Murat C."/>
            <person name="Riley R."/>
            <person name="Ohm R."/>
            <person name="Sun H."/>
            <person name="Tunlid A."/>
            <person name="Henrissat B."/>
            <person name="Grigoriev I.V."/>
            <person name="Hibbett D.S."/>
            <person name="Martin F."/>
        </authorList>
    </citation>
    <scope>NUCLEOTIDE SEQUENCE [LARGE SCALE GENOMIC DNA]</scope>
    <source>
        <strain evidence="2">Zn</strain>
    </source>
</reference>
<dbReference type="STRING" id="913774.A0A0C3GSQ1"/>
<keyword evidence="2" id="KW-1185">Reference proteome</keyword>
<dbReference type="InParanoid" id="A0A0C3GSQ1"/>
<dbReference type="AlphaFoldDB" id="A0A0C3GSQ1"/>
<evidence type="ECO:0000313" key="2">
    <source>
        <dbReference type="Proteomes" id="UP000054321"/>
    </source>
</evidence>
<dbReference type="EMBL" id="KN832879">
    <property type="protein sequence ID" value="KIM99075.1"/>
    <property type="molecule type" value="Genomic_DNA"/>
</dbReference>
<evidence type="ECO:0000313" key="1">
    <source>
        <dbReference type="EMBL" id="KIM99075.1"/>
    </source>
</evidence>
<gene>
    <name evidence="1" type="ORF">OIDMADRAFT_19974</name>
</gene>
<reference evidence="1 2" key="1">
    <citation type="submission" date="2014-04" db="EMBL/GenBank/DDBJ databases">
        <authorList>
            <consortium name="DOE Joint Genome Institute"/>
            <person name="Kuo A."/>
            <person name="Martino E."/>
            <person name="Perotto S."/>
            <person name="Kohler A."/>
            <person name="Nagy L.G."/>
            <person name="Floudas D."/>
            <person name="Copeland A."/>
            <person name="Barry K.W."/>
            <person name="Cichocki N."/>
            <person name="Veneault-Fourrey C."/>
            <person name="LaButti K."/>
            <person name="Lindquist E.A."/>
            <person name="Lipzen A."/>
            <person name="Lundell T."/>
            <person name="Morin E."/>
            <person name="Murat C."/>
            <person name="Sun H."/>
            <person name="Tunlid A."/>
            <person name="Henrissat B."/>
            <person name="Grigoriev I.V."/>
            <person name="Hibbett D.S."/>
            <person name="Martin F."/>
            <person name="Nordberg H.P."/>
            <person name="Cantor M.N."/>
            <person name="Hua S.X."/>
        </authorList>
    </citation>
    <scope>NUCLEOTIDE SEQUENCE [LARGE SCALE GENOMIC DNA]</scope>
    <source>
        <strain evidence="1 2">Zn</strain>
    </source>
</reference>
<dbReference type="HOGENOM" id="CLU_1503882_0_0_1"/>
<name>A0A0C3GSQ1_OIDMZ</name>